<dbReference type="PANTHER" id="PTHR43300">
    <property type="entry name" value="ACETYLTRANSFERASE"/>
    <property type="match status" value="1"/>
</dbReference>
<organism evidence="8 9">
    <name type="scientific">Neoroseomonas marina</name>
    <dbReference type="NCBI Taxonomy" id="1232220"/>
    <lineage>
        <taxon>Bacteria</taxon>
        <taxon>Pseudomonadati</taxon>
        <taxon>Pseudomonadota</taxon>
        <taxon>Alphaproteobacteria</taxon>
        <taxon>Acetobacterales</taxon>
        <taxon>Acetobacteraceae</taxon>
        <taxon>Neoroseomonas</taxon>
    </lineage>
</organism>
<keyword evidence="4" id="KW-0012">Acyltransferase</keyword>
<dbReference type="InterPro" id="IPR041561">
    <property type="entry name" value="PglD_N"/>
</dbReference>
<sequence length="220" mass="21372">MDTTKAETRPRILVLGAGGHGKAVLDLLLAGGEWQPAGVVDATPRVASVLGIPVLGDEARLVPLRAAGIGAAHPAIGHNGHRTAAGARLLAAGFALPVLRHPSCVIGHGAALGDGSAIFARAVIGPEARLGRLVLVNTGAIVEHDCIVEDGAHIAPGAVLAGGVRVGTGALVGAGAVIRPGVTIGAGSIIGAGAAVLTDVPAGVTVAGVPAQPLPERPPA</sequence>
<evidence type="ECO:0000256" key="4">
    <source>
        <dbReference type="ARBA" id="ARBA00023315"/>
    </source>
</evidence>
<feature type="site" description="Increases basicity of active site His" evidence="5">
    <location>
        <position position="145"/>
    </location>
</feature>
<dbReference type="GO" id="GO:0016746">
    <property type="term" value="F:acyltransferase activity"/>
    <property type="evidence" value="ECO:0007669"/>
    <property type="project" value="UniProtKB-KW"/>
</dbReference>
<dbReference type="SUPFAM" id="SSF51161">
    <property type="entry name" value="Trimeric LpxA-like enzymes"/>
    <property type="match status" value="1"/>
</dbReference>
<comment type="caution">
    <text evidence="8">The sequence shown here is derived from an EMBL/GenBank/DDBJ whole genome shotgun (WGS) entry which is preliminary data.</text>
</comment>
<dbReference type="InterPro" id="IPR020019">
    <property type="entry name" value="AcTrfase_PglD-like"/>
</dbReference>
<feature type="active site" description="Proton acceptor" evidence="5">
    <location>
        <position position="144"/>
    </location>
</feature>
<dbReference type="PANTHER" id="PTHR43300:SF7">
    <property type="entry name" value="UDP-N-ACETYLBACILLOSAMINE N-ACETYLTRANSFERASE"/>
    <property type="match status" value="1"/>
</dbReference>
<dbReference type="Pfam" id="PF00132">
    <property type="entry name" value="Hexapep"/>
    <property type="match status" value="1"/>
</dbReference>
<keyword evidence="9" id="KW-1185">Reference proteome</keyword>
<comment type="similarity">
    <text evidence="1">Belongs to the transferase hexapeptide repeat family.</text>
</comment>
<evidence type="ECO:0000256" key="3">
    <source>
        <dbReference type="ARBA" id="ARBA00022737"/>
    </source>
</evidence>
<dbReference type="NCBIfam" id="TIGR03570">
    <property type="entry name" value="NeuD_NnaD"/>
    <property type="match status" value="1"/>
</dbReference>
<evidence type="ECO:0000256" key="1">
    <source>
        <dbReference type="ARBA" id="ARBA00007274"/>
    </source>
</evidence>
<dbReference type="InterPro" id="IPR018357">
    <property type="entry name" value="Hexapep_transf_CS"/>
</dbReference>
<keyword evidence="3" id="KW-0677">Repeat</keyword>
<dbReference type="Pfam" id="PF17836">
    <property type="entry name" value="PglD_N"/>
    <property type="match status" value="1"/>
</dbReference>
<feature type="binding site" evidence="6">
    <location>
        <position position="153"/>
    </location>
    <ligand>
        <name>acetyl-CoA</name>
        <dbReference type="ChEBI" id="CHEBI:57288"/>
    </ligand>
</feature>
<protein>
    <submittedName>
        <fullName evidence="8">Acetyltransferase</fullName>
    </submittedName>
</protein>
<evidence type="ECO:0000256" key="5">
    <source>
        <dbReference type="PIRSR" id="PIRSR620019-1"/>
    </source>
</evidence>
<dbReference type="Proteomes" id="UP000548582">
    <property type="component" value="Unassembled WGS sequence"/>
</dbReference>
<reference evidence="8 9" key="1">
    <citation type="submission" date="2020-03" db="EMBL/GenBank/DDBJ databases">
        <authorList>
            <person name="Sun Q."/>
        </authorList>
    </citation>
    <scope>NUCLEOTIDE SEQUENCE [LARGE SCALE GENOMIC DNA]</scope>
    <source>
        <strain evidence="8 9">JC162</strain>
    </source>
</reference>
<accession>A0A848ECY0</accession>
<evidence type="ECO:0000259" key="7">
    <source>
        <dbReference type="Pfam" id="PF17836"/>
    </source>
</evidence>
<keyword evidence="2 8" id="KW-0808">Transferase</keyword>
<feature type="binding site" evidence="6">
    <location>
        <position position="77"/>
    </location>
    <ligand>
        <name>substrate</name>
    </ligand>
</feature>
<dbReference type="InterPro" id="IPR011004">
    <property type="entry name" value="Trimer_LpxA-like_sf"/>
</dbReference>
<dbReference type="PROSITE" id="PS00101">
    <property type="entry name" value="HEXAPEP_TRANSFERASES"/>
    <property type="match status" value="1"/>
</dbReference>
<dbReference type="CDD" id="cd03360">
    <property type="entry name" value="LbH_AT_putative"/>
    <property type="match status" value="1"/>
</dbReference>
<dbReference type="InterPro" id="IPR001451">
    <property type="entry name" value="Hexapep"/>
</dbReference>
<dbReference type="EMBL" id="JABBKX010000003">
    <property type="protein sequence ID" value="NMJ41962.1"/>
    <property type="molecule type" value="Genomic_DNA"/>
</dbReference>
<dbReference type="RefSeq" id="WP_170054192.1">
    <property type="nucleotide sequence ID" value="NZ_JABBKX010000003.1"/>
</dbReference>
<evidence type="ECO:0000313" key="9">
    <source>
        <dbReference type="Proteomes" id="UP000548582"/>
    </source>
</evidence>
<name>A0A848ECY0_9PROT</name>
<dbReference type="InterPro" id="IPR050179">
    <property type="entry name" value="Trans_hexapeptide_repeat"/>
</dbReference>
<evidence type="ECO:0000256" key="2">
    <source>
        <dbReference type="ARBA" id="ARBA00022679"/>
    </source>
</evidence>
<evidence type="ECO:0000313" key="8">
    <source>
        <dbReference type="EMBL" id="NMJ41962.1"/>
    </source>
</evidence>
<gene>
    <name evidence="8" type="ORF">GWK16_11975</name>
</gene>
<dbReference type="AlphaFoldDB" id="A0A848ECY0"/>
<dbReference type="Gene3D" id="3.40.50.20">
    <property type="match status" value="1"/>
</dbReference>
<feature type="domain" description="PglD N-terminal" evidence="7">
    <location>
        <begin position="11"/>
        <end position="83"/>
    </location>
</feature>
<evidence type="ECO:0000256" key="6">
    <source>
        <dbReference type="PIRSR" id="PIRSR620019-2"/>
    </source>
</evidence>
<proteinExistence type="inferred from homology"/>
<dbReference type="Gene3D" id="2.160.10.10">
    <property type="entry name" value="Hexapeptide repeat proteins"/>
    <property type="match status" value="1"/>
</dbReference>